<sequence length="87" mass="8844">MSATGPAAEEVGPAVGGAAPALRVIKGAPSPEELAALVAALTVRTAGAAVPTPVPGRRRGWGAYRHALRPPLTGGWRESRWKLGGLQ</sequence>
<evidence type="ECO:0000313" key="2">
    <source>
        <dbReference type="Proteomes" id="UP001500831"/>
    </source>
</evidence>
<dbReference type="InterPro" id="IPR032716">
    <property type="entry name" value="ACC_epsilon"/>
</dbReference>
<keyword evidence="2" id="KW-1185">Reference proteome</keyword>
<organism evidence="1 2">
    <name type="scientific">Streptosporangium fragile</name>
    <dbReference type="NCBI Taxonomy" id="46186"/>
    <lineage>
        <taxon>Bacteria</taxon>
        <taxon>Bacillati</taxon>
        <taxon>Actinomycetota</taxon>
        <taxon>Actinomycetes</taxon>
        <taxon>Streptosporangiales</taxon>
        <taxon>Streptosporangiaceae</taxon>
        <taxon>Streptosporangium</taxon>
    </lineage>
</organism>
<dbReference type="Pfam" id="PF13822">
    <property type="entry name" value="ACC_epsilon"/>
    <property type="match status" value="1"/>
</dbReference>
<protein>
    <recommendedName>
        <fullName evidence="3">Acyl-CoA carboxylase subunit epsilon</fullName>
    </recommendedName>
</protein>
<comment type="caution">
    <text evidence="1">The sequence shown here is derived from an EMBL/GenBank/DDBJ whole genome shotgun (WGS) entry which is preliminary data.</text>
</comment>
<evidence type="ECO:0008006" key="3">
    <source>
        <dbReference type="Google" id="ProtNLM"/>
    </source>
</evidence>
<dbReference type="Proteomes" id="UP001500831">
    <property type="component" value="Unassembled WGS sequence"/>
</dbReference>
<accession>A0ABN3W6I6</accession>
<proteinExistence type="predicted"/>
<evidence type="ECO:0000313" key="1">
    <source>
        <dbReference type="EMBL" id="GAA2898921.1"/>
    </source>
</evidence>
<dbReference type="EMBL" id="BAAAVI010000064">
    <property type="protein sequence ID" value="GAA2898921.1"/>
    <property type="molecule type" value="Genomic_DNA"/>
</dbReference>
<reference evidence="1 2" key="1">
    <citation type="journal article" date="2019" name="Int. J. Syst. Evol. Microbiol.">
        <title>The Global Catalogue of Microorganisms (GCM) 10K type strain sequencing project: providing services to taxonomists for standard genome sequencing and annotation.</title>
        <authorList>
            <consortium name="The Broad Institute Genomics Platform"/>
            <consortium name="The Broad Institute Genome Sequencing Center for Infectious Disease"/>
            <person name="Wu L."/>
            <person name="Ma J."/>
        </authorList>
    </citation>
    <scope>NUCLEOTIDE SEQUENCE [LARGE SCALE GENOMIC DNA]</scope>
    <source>
        <strain evidence="1 2">JCM 6242</strain>
    </source>
</reference>
<name>A0ABN3W6I6_9ACTN</name>
<gene>
    <name evidence="1" type="ORF">GCM10010517_64360</name>
</gene>
<dbReference type="RefSeq" id="WP_344979406.1">
    <property type="nucleotide sequence ID" value="NZ_BAAAVI010000064.1"/>
</dbReference>